<dbReference type="PRINTS" id="PR00757">
    <property type="entry name" value="AMINEOXDASEF"/>
</dbReference>
<dbReference type="EMBL" id="JOTN01000005">
    <property type="protein sequence ID" value="KEK19973.1"/>
    <property type="molecule type" value="Genomic_DNA"/>
</dbReference>
<dbReference type="GO" id="GO:0001716">
    <property type="term" value="F:L-amino-acid oxidase activity"/>
    <property type="evidence" value="ECO:0007669"/>
    <property type="project" value="TreeGrafter"/>
</dbReference>
<dbReference type="InterPro" id="IPR002937">
    <property type="entry name" value="Amino_oxidase"/>
</dbReference>
<evidence type="ECO:0000259" key="4">
    <source>
        <dbReference type="Pfam" id="PF01593"/>
    </source>
</evidence>
<evidence type="ECO:0000313" key="6">
    <source>
        <dbReference type="Proteomes" id="UP000027822"/>
    </source>
</evidence>
<accession>A0A073KCH7</accession>
<dbReference type="Gene3D" id="3.50.50.60">
    <property type="entry name" value="FAD/NAD(P)-binding domain"/>
    <property type="match status" value="1"/>
</dbReference>
<dbReference type="Gene3D" id="1.10.405.10">
    <property type="entry name" value="Guanine Nucleotide Dissociation Inhibitor, domain 1"/>
    <property type="match status" value="1"/>
</dbReference>
<dbReference type="Pfam" id="PF01593">
    <property type="entry name" value="Amino_oxidase"/>
    <property type="match status" value="1"/>
</dbReference>
<comment type="cofactor">
    <cofactor evidence="1">
        <name>FAD</name>
        <dbReference type="ChEBI" id="CHEBI:57692"/>
    </cofactor>
</comment>
<proteinExistence type="predicted"/>
<feature type="domain" description="Amine oxidase" evidence="4">
    <location>
        <begin position="36"/>
        <end position="483"/>
    </location>
</feature>
<evidence type="ECO:0000256" key="3">
    <source>
        <dbReference type="PIRSR" id="PIRSR601613-1"/>
    </source>
</evidence>
<evidence type="ECO:0000256" key="2">
    <source>
        <dbReference type="ARBA" id="ARBA00023002"/>
    </source>
</evidence>
<dbReference type="SUPFAM" id="SSF54373">
    <property type="entry name" value="FAD-linked reductases, C-terminal domain"/>
    <property type="match status" value="1"/>
</dbReference>
<name>A0A073KCH7_9BACI</name>
<keyword evidence="6" id="KW-1185">Reference proteome</keyword>
<dbReference type="PANTHER" id="PTHR10742:SF342">
    <property type="entry name" value="AMINE OXIDASE"/>
    <property type="match status" value="1"/>
</dbReference>
<keyword evidence="2" id="KW-0560">Oxidoreductase</keyword>
<feature type="binding site" evidence="3">
    <location>
        <begin position="56"/>
        <end position="57"/>
    </location>
    <ligand>
        <name>FAD</name>
        <dbReference type="ChEBI" id="CHEBI:57692"/>
    </ligand>
</feature>
<dbReference type="RefSeq" id="WP_034638226.1">
    <property type="nucleotide sequence ID" value="NZ_CBCSJC010000007.1"/>
</dbReference>
<feature type="binding site" evidence="3">
    <location>
        <position position="83"/>
    </location>
    <ligand>
        <name>substrate</name>
    </ligand>
</feature>
<dbReference type="Gene3D" id="3.90.660.10">
    <property type="match status" value="1"/>
</dbReference>
<dbReference type="OrthoDB" id="25353at2"/>
<dbReference type="PANTHER" id="PTHR10742">
    <property type="entry name" value="FLAVIN MONOAMINE OXIDASE"/>
    <property type="match status" value="1"/>
</dbReference>
<dbReference type="SUPFAM" id="SSF51905">
    <property type="entry name" value="FAD/NAD(P)-binding domain"/>
    <property type="match status" value="1"/>
</dbReference>
<gene>
    <name evidence="5" type="ORF">BAMA_19620</name>
</gene>
<reference evidence="5 6" key="1">
    <citation type="submission" date="2014-06" db="EMBL/GenBank/DDBJ databases">
        <title>Draft genome sequence of Bacillus manliponensis JCM 15802 (MCCC 1A00708).</title>
        <authorList>
            <person name="Lai Q."/>
            <person name="Liu Y."/>
            <person name="Shao Z."/>
        </authorList>
    </citation>
    <scope>NUCLEOTIDE SEQUENCE [LARGE SCALE GENOMIC DNA]</scope>
    <source>
        <strain evidence="5 6">JCM 15802</strain>
    </source>
</reference>
<dbReference type="InterPro" id="IPR036188">
    <property type="entry name" value="FAD/NAD-bd_sf"/>
</dbReference>
<comment type="caution">
    <text evidence="5">The sequence shown here is derived from an EMBL/GenBank/DDBJ whole genome shotgun (WGS) entry which is preliminary data.</text>
</comment>
<dbReference type="AlphaFoldDB" id="A0A073KCH7"/>
<evidence type="ECO:0000313" key="5">
    <source>
        <dbReference type="EMBL" id="KEK19973.1"/>
    </source>
</evidence>
<sequence length="492" mass="56202">MRMNSPFSTKDMLQIIENGLPKTNDRKNIIIIGAGMAGLVSGSLLKEAGHNVKILEANHRIGGRIETVRMKDTGLYLDVGAMRIPHTHELTIAYIKKFGLKLQTFINRNETDILYANGRKTTLRQYEQNPSILRYPVTMNEEGKTSEQLLLLAVQPIIDFINMNPEKNWDIVERDFGRYSTAEFFKEYPYQYKTYFSPAAIEMIGVLLDLEGFLERAFVETLRFISILQQPQGFYEIEGGNDALPYSFLPQLQEDIVYRQKLMKLQQHETGVTAYCRNEENYEYSSITGDLVIVTIPFTTMRFVEIDPYDSVSHEKWKAIRELHYMPATKIGVQFKSRFWEEQGQLGGRIITDLPIRYAYYPSHNIGSKGPGMMLGSYTWSYDALLWDGLPENERIYYTLQNLATILGGQVYDEFISGISKSWVLDPYALGGFALFQAGQESALQPYIKKPEGKIFFAGDHTTLYHGWIQGAIESGIRVAAEINDLSRINGL</sequence>
<dbReference type="InterPro" id="IPR050281">
    <property type="entry name" value="Flavin_monoamine_oxidase"/>
</dbReference>
<protein>
    <submittedName>
        <fullName evidence="5">Amine oxidase</fullName>
    </submittedName>
</protein>
<evidence type="ECO:0000256" key="1">
    <source>
        <dbReference type="ARBA" id="ARBA00001974"/>
    </source>
</evidence>
<organism evidence="5 6">
    <name type="scientific">Bacillus manliponensis</name>
    <dbReference type="NCBI Taxonomy" id="574376"/>
    <lineage>
        <taxon>Bacteria</taxon>
        <taxon>Bacillati</taxon>
        <taxon>Bacillota</taxon>
        <taxon>Bacilli</taxon>
        <taxon>Bacillales</taxon>
        <taxon>Bacillaceae</taxon>
        <taxon>Bacillus</taxon>
        <taxon>Bacillus cereus group</taxon>
    </lineage>
</organism>
<dbReference type="STRING" id="574376.BAMA_19620"/>
<feature type="binding site" evidence="3">
    <location>
        <begin position="80"/>
        <end position="83"/>
    </location>
    <ligand>
        <name>FAD</name>
        <dbReference type="ChEBI" id="CHEBI:57692"/>
    </ligand>
</feature>
<dbReference type="Proteomes" id="UP000027822">
    <property type="component" value="Unassembled WGS sequence"/>
</dbReference>
<dbReference type="eggNOG" id="COG1231">
    <property type="taxonomic scope" value="Bacteria"/>
</dbReference>
<dbReference type="GO" id="GO:0009063">
    <property type="term" value="P:amino acid catabolic process"/>
    <property type="evidence" value="ECO:0007669"/>
    <property type="project" value="TreeGrafter"/>
</dbReference>
<dbReference type="InterPro" id="IPR001613">
    <property type="entry name" value="Flavin_amine_oxidase"/>
</dbReference>